<keyword evidence="2" id="KW-1185">Reference proteome</keyword>
<organism evidence="1 2">
    <name type="scientific">Triplophysa tibetana</name>
    <dbReference type="NCBI Taxonomy" id="1572043"/>
    <lineage>
        <taxon>Eukaryota</taxon>
        <taxon>Metazoa</taxon>
        <taxon>Chordata</taxon>
        <taxon>Craniata</taxon>
        <taxon>Vertebrata</taxon>
        <taxon>Euteleostomi</taxon>
        <taxon>Actinopterygii</taxon>
        <taxon>Neopterygii</taxon>
        <taxon>Teleostei</taxon>
        <taxon>Ostariophysi</taxon>
        <taxon>Cypriniformes</taxon>
        <taxon>Nemacheilidae</taxon>
        <taxon>Triplophysa</taxon>
    </lineage>
</organism>
<accession>A0A5A9MWZ5</accession>
<name>A0A5A9MWZ5_9TELE</name>
<dbReference type="AlphaFoldDB" id="A0A5A9MWZ5"/>
<comment type="caution">
    <text evidence="1">The sequence shown here is derived from an EMBL/GenBank/DDBJ whole genome shotgun (WGS) entry which is preliminary data.</text>
</comment>
<reference evidence="1 2" key="1">
    <citation type="journal article" date="2019" name="Mol. Ecol. Resour.">
        <title>Chromosome-level genome assembly of Triplophysa tibetana, a fish adapted to the harsh high-altitude environment of the Tibetan Plateau.</title>
        <authorList>
            <person name="Yang X."/>
            <person name="Liu H."/>
            <person name="Ma Z."/>
            <person name="Zou Y."/>
            <person name="Zou M."/>
            <person name="Mao Y."/>
            <person name="Li X."/>
            <person name="Wang H."/>
            <person name="Chen T."/>
            <person name="Wang W."/>
            <person name="Yang R."/>
        </authorList>
    </citation>
    <scope>NUCLEOTIDE SEQUENCE [LARGE SCALE GENOMIC DNA]</scope>
    <source>
        <strain evidence="1">TTIB1903HZAU</strain>
        <tissue evidence="1">Muscle</tissue>
    </source>
</reference>
<sequence length="191" mass="20666">MEDVYLITASKMESIVQAGPAHHASACGMPGPTCCNLGADACEHILAQSHRGELQRFERNNRFCDVAVNGIPLSLGFLWGFMLGENPELYSRCCLQALTDPGEVVTPGSLSTSAHDTHTPPLRLNTWYEPSVDGGSRLSFHGIPATQSAHGFSTTGRGVTRPPALCSKTYDSLSVREMLDIYHACNFLNGR</sequence>
<dbReference type="Proteomes" id="UP000324632">
    <property type="component" value="Chromosome 25"/>
</dbReference>
<gene>
    <name evidence="1" type="ORF">E1301_Tti017906</name>
</gene>
<evidence type="ECO:0000313" key="1">
    <source>
        <dbReference type="EMBL" id="KAA0702332.1"/>
    </source>
</evidence>
<evidence type="ECO:0000313" key="2">
    <source>
        <dbReference type="Proteomes" id="UP000324632"/>
    </source>
</evidence>
<protein>
    <submittedName>
        <fullName evidence="1">Uncharacterized protein</fullName>
    </submittedName>
</protein>
<dbReference type="EMBL" id="SOYY01000025">
    <property type="protein sequence ID" value="KAA0702332.1"/>
    <property type="molecule type" value="Genomic_DNA"/>
</dbReference>
<proteinExistence type="predicted"/>